<dbReference type="AlphaFoldDB" id="A0A6J1NP76"/>
<proteinExistence type="predicted"/>
<dbReference type="PROSITE" id="PS51031">
    <property type="entry name" value="BESS"/>
    <property type="match status" value="1"/>
</dbReference>
<feature type="domain" description="BESS" evidence="4">
    <location>
        <begin position="184"/>
        <end position="223"/>
    </location>
</feature>
<dbReference type="GO" id="GO:0003677">
    <property type="term" value="F:DNA binding"/>
    <property type="evidence" value="ECO:0007669"/>
    <property type="project" value="InterPro"/>
</dbReference>
<comment type="subcellular location">
    <subcellularLocation>
        <location evidence="1">Nucleus</location>
    </subcellularLocation>
</comment>
<gene>
    <name evidence="6" type="primary">LOC112054093</name>
</gene>
<keyword evidence="5" id="KW-1185">Reference proteome</keyword>
<organism evidence="5 6">
    <name type="scientific">Bicyclus anynana</name>
    <name type="common">Squinting bush brown butterfly</name>
    <dbReference type="NCBI Taxonomy" id="110368"/>
    <lineage>
        <taxon>Eukaryota</taxon>
        <taxon>Metazoa</taxon>
        <taxon>Ecdysozoa</taxon>
        <taxon>Arthropoda</taxon>
        <taxon>Hexapoda</taxon>
        <taxon>Insecta</taxon>
        <taxon>Pterygota</taxon>
        <taxon>Neoptera</taxon>
        <taxon>Endopterygota</taxon>
        <taxon>Lepidoptera</taxon>
        <taxon>Glossata</taxon>
        <taxon>Ditrysia</taxon>
        <taxon>Papilionoidea</taxon>
        <taxon>Nymphalidae</taxon>
        <taxon>Satyrinae</taxon>
        <taxon>Satyrini</taxon>
        <taxon>Mycalesina</taxon>
        <taxon>Bicyclus</taxon>
    </lineage>
</organism>
<dbReference type="GO" id="GO:0005634">
    <property type="term" value="C:nucleus"/>
    <property type="evidence" value="ECO:0007669"/>
    <property type="project" value="UniProtKB-SubCell"/>
</dbReference>
<evidence type="ECO:0000256" key="2">
    <source>
        <dbReference type="SAM" id="MobiDB-lite"/>
    </source>
</evidence>
<dbReference type="OrthoDB" id="270189at2759"/>
<dbReference type="InterPro" id="IPR039353">
    <property type="entry name" value="TF_Adf1"/>
</dbReference>
<feature type="compositionally biased region" description="Low complexity" evidence="2">
    <location>
        <begin position="262"/>
        <end position="273"/>
    </location>
</feature>
<dbReference type="PANTHER" id="PTHR12243:SF67">
    <property type="entry name" value="COREPRESSOR OF PANGOLIN, ISOFORM A-RELATED"/>
    <property type="match status" value="1"/>
</dbReference>
<evidence type="ECO:0000259" key="3">
    <source>
        <dbReference type="PROSITE" id="PS51029"/>
    </source>
</evidence>
<reference evidence="6" key="1">
    <citation type="submission" date="2025-08" db="UniProtKB">
        <authorList>
            <consortium name="RefSeq"/>
        </authorList>
    </citation>
    <scope>IDENTIFICATION</scope>
</reference>
<dbReference type="KEGG" id="bany:112054093"/>
<dbReference type="Pfam" id="PF10545">
    <property type="entry name" value="MADF_DNA_bdg"/>
    <property type="match status" value="1"/>
</dbReference>
<name>A0A6J1NP76_BICAN</name>
<protein>
    <submittedName>
        <fullName evidence="6">Uncharacterized protein LOC112054093</fullName>
    </submittedName>
</protein>
<sequence length="280" mass="32982">MGSNKKILEEIHPLSIIREVQKWPVLYAKDSPERANLRFKHKVWTEIAKTLFTDWDCFSDWEQESKVTDLMKKWRNLRDTFKRHLEAEKKAREGRDIRRKTYVYFKHMLYLLPHSAPQETPSPDPVVEPQLDEFFNRQNKRKVTEEKKKVKKRKRLQNRLEHKAIKSVLIPETHTKSTDKEEMIDEDKHFLMSLIPSFKKMSDDEKLEAKVEILKVIKGIRKKPIENPVDCHSVEDSLSYNLDDSNVGEVKIEAISGDPDYSEQSENSRSSESADSEISD</sequence>
<evidence type="ECO:0000259" key="4">
    <source>
        <dbReference type="PROSITE" id="PS51031"/>
    </source>
</evidence>
<dbReference type="GO" id="GO:0005667">
    <property type="term" value="C:transcription regulator complex"/>
    <property type="evidence" value="ECO:0007669"/>
    <property type="project" value="TreeGrafter"/>
</dbReference>
<keyword evidence="1" id="KW-0539">Nucleus</keyword>
<dbReference type="GO" id="GO:0006357">
    <property type="term" value="P:regulation of transcription by RNA polymerase II"/>
    <property type="evidence" value="ECO:0007669"/>
    <property type="project" value="TreeGrafter"/>
</dbReference>
<dbReference type="PANTHER" id="PTHR12243">
    <property type="entry name" value="MADF DOMAIN TRANSCRIPTION FACTOR"/>
    <property type="match status" value="1"/>
</dbReference>
<feature type="domain" description="MADF" evidence="3">
    <location>
        <begin position="15"/>
        <end position="116"/>
    </location>
</feature>
<dbReference type="InterPro" id="IPR004210">
    <property type="entry name" value="BESS_motif"/>
</dbReference>
<dbReference type="InterPro" id="IPR006578">
    <property type="entry name" value="MADF-dom"/>
</dbReference>
<dbReference type="Proteomes" id="UP001652582">
    <property type="component" value="Chromosome 22"/>
</dbReference>
<accession>A0A6J1NP76</accession>
<dbReference type="Pfam" id="PF02944">
    <property type="entry name" value="BESS"/>
    <property type="match status" value="1"/>
</dbReference>
<dbReference type="SMART" id="SM00595">
    <property type="entry name" value="MADF"/>
    <property type="match status" value="1"/>
</dbReference>
<dbReference type="PROSITE" id="PS51029">
    <property type="entry name" value="MADF"/>
    <property type="match status" value="1"/>
</dbReference>
<dbReference type="GeneID" id="112054093"/>
<evidence type="ECO:0000256" key="1">
    <source>
        <dbReference type="PROSITE-ProRule" id="PRU00371"/>
    </source>
</evidence>
<evidence type="ECO:0000313" key="5">
    <source>
        <dbReference type="Proteomes" id="UP001652582"/>
    </source>
</evidence>
<feature type="region of interest" description="Disordered" evidence="2">
    <location>
        <begin position="255"/>
        <end position="280"/>
    </location>
</feature>
<dbReference type="RefSeq" id="XP_023949520.2">
    <property type="nucleotide sequence ID" value="XM_024093752.2"/>
</dbReference>
<evidence type="ECO:0000313" key="6">
    <source>
        <dbReference type="RefSeq" id="XP_023949520.2"/>
    </source>
</evidence>